<dbReference type="SMART" id="SM00919">
    <property type="entry name" value="Malic_M"/>
    <property type="match status" value="1"/>
</dbReference>
<evidence type="ECO:0000256" key="8">
    <source>
        <dbReference type="PIRSR" id="PIRSR000106-3"/>
    </source>
</evidence>
<feature type="active site" description="Proton acceptor" evidence="6">
    <location>
        <position position="190"/>
    </location>
</feature>
<reference evidence="13" key="1">
    <citation type="journal article" date="2005" name="Science">
        <title>Life at depth: Photobacterium profundum genome sequence and expression analysis.</title>
        <authorList>
            <person name="Vezzi A."/>
            <person name="Campanaro S."/>
            <person name="D'Angelo M."/>
            <person name="Simonato F."/>
            <person name="Vitulo N."/>
            <person name="Lauro F.M."/>
            <person name="Cestaro A."/>
            <person name="Malacrida G."/>
            <person name="Simionati B."/>
            <person name="Cannata N."/>
            <person name="Romualdi C."/>
            <person name="Bartlett D.H."/>
            <person name="Valle G."/>
        </authorList>
    </citation>
    <scope>NUCLEOTIDE SEQUENCE [LARGE SCALE GENOMIC DNA]</scope>
    <source>
        <strain evidence="13">ATCC BAA-1253 / SS9</strain>
    </source>
</reference>
<dbReference type="FunFam" id="3.40.50.10380:FF:000001">
    <property type="entry name" value="NAD-dependent malic enzyme"/>
    <property type="match status" value="1"/>
</dbReference>
<dbReference type="SUPFAM" id="SSF53223">
    <property type="entry name" value="Aminoacid dehydrogenase-like, N-terminal domain"/>
    <property type="match status" value="1"/>
</dbReference>
<dbReference type="PANTHER" id="PTHR23406">
    <property type="entry name" value="MALIC ENZYME-RELATED"/>
    <property type="match status" value="1"/>
</dbReference>
<proteinExistence type="inferred from homology"/>
<evidence type="ECO:0000256" key="5">
    <source>
        <dbReference type="ARBA" id="ARBA00023027"/>
    </source>
</evidence>
<dbReference type="InterPro" id="IPR036291">
    <property type="entry name" value="NAD(P)-bd_dom_sf"/>
</dbReference>
<feature type="binding site" evidence="7">
    <location>
        <position position="478"/>
    </location>
    <ligand>
        <name>(S)-malate</name>
        <dbReference type="ChEBI" id="CHEBI:15589"/>
    </ligand>
</feature>
<evidence type="ECO:0000313" key="12">
    <source>
        <dbReference type="EMBL" id="CAG22269.1"/>
    </source>
</evidence>
<evidence type="ECO:0000259" key="10">
    <source>
        <dbReference type="SMART" id="SM00919"/>
    </source>
</evidence>
<dbReference type="EMBL" id="CR378676">
    <property type="protein sequence ID" value="CAG22269.1"/>
    <property type="molecule type" value="Genomic_DNA"/>
</dbReference>
<dbReference type="GO" id="GO:0006108">
    <property type="term" value="P:malate metabolic process"/>
    <property type="evidence" value="ECO:0007669"/>
    <property type="project" value="TreeGrafter"/>
</dbReference>
<dbReference type="NCBIfam" id="NF010052">
    <property type="entry name" value="PRK13529.1"/>
    <property type="match status" value="1"/>
</dbReference>
<dbReference type="CDD" id="cd05312">
    <property type="entry name" value="NAD_bind_1_malic_enz"/>
    <property type="match status" value="1"/>
</dbReference>
<evidence type="ECO:0000256" key="3">
    <source>
        <dbReference type="ARBA" id="ARBA00022723"/>
    </source>
</evidence>
<comment type="cofactor">
    <cofactor evidence="8">
        <name>Mg(2+)</name>
        <dbReference type="ChEBI" id="CHEBI:18420"/>
    </cofactor>
    <cofactor evidence="8">
        <name>Mn(2+)</name>
        <dbReference type="ChEBI" id="CHEBI:29035"/>
    </cofactor>
    <text evidence="8">Divalent metal cations. Prefers magnesium or manganese.</text>
</comment>
<dbReference type="InterPro" id="IPR015884">
    <property type="entry name" value="Malic_enzyme_CS"/>
</dbReference>
<dbReference type="GO" id="GO:0046872">
    <property type="term" value="F:metal ion binding"/>
    <property type="evidence" value="ECO:0007669"/>
    <property type="project" value="UniProtKB-KW"/>
</dbReference>
<evidence type="ECO:0000313" key="13">
    <source>
        <dbReference type="Proteomes" id="UP000000593"/>
    </source>
</evidence>
<dbReference type="PANTHER" id="PTHR23406:SF34">
    <property type="entry name" value="NAD-DEPENDENT MALIC ENZYME, MITOCHONDRIAL"/>
    <property type="match status" value="1"/>
</dbReference>
<dbReference type="Gene3D" id="3.40.50.10380">
    <property type="entry name" value="Malic enzyme, N-terminal domain"/>
    <property type="match status" value="1"/>
</dbReference>
<feature type="binding site" evidence="8">
    <location>
        <position position="262"/>
    </location>
    <ligand>
        <name>a divalent metal cation</name>
        <dbReference type="ChEBI" id="CHEBI:60240"/>
    </ligand>
</feature>
<dbReference type="AlphaFoldDB" id="Q6LKB1"/>
<evidence type="ECO:0000256" key="2">
    <source>
        <dbReference type="ARBA" id="ARBA00008785"/>
    </source>
</evidence>
<keyword evidence="4" id="KW-0560">Oxidoreductase</keyword>
<comment type="cofactor">
    <cofactor evidence="1">
        <name>Mn(2+)</name>
        <dbReference type="ChEBI" id="CHEBI:29035"/>
    </cofactor>
</comment>
<organism evidence="12 13">
    <name type="scientific">Photobacterium profundum (strain SS9)</name>
    <dbReference type="NCBI Taxonomy" id="298386"/>
    <lineage>
        <taxon>Bacteria</taxon>
        <taxon>Pseudomonadati</taxon>
        <taxon>Pseudomonadota</taxon>
        <taxon>Gammaproteobacteria</taxon>
        <taxon>Vibrionales</taxon>
        <taxon>Vibrionaceae</taxon>
        <taxon>Photobacterium</taxon>
    </lineage>
</organism>
<dbReference type="Gene3D" id="3.40.50.720">
    <property type="entry name" value="NAD(P)-binding Rossmann-like Domain"/>
    <property type="match status" value="1"/>
</dbReference>
<dbReference type="GO" id="GO:0016616">
    <property type="term" value="F:oxidoreductase activity, acting on the CH-OH group of donors, NAD or NADP as acceptor"/>
    <property type="evidence" value="ECO:0007669"/>
    <property type="project" value="InterPro"/>
</dbReference>
<feature type="binding site" evidence="8">
    <location>
        <position position="261"/>
    </location>
    <ligand>
        <name>a divalent metal cation</name>
        <dbReference type="ChEBI" id="CHEBI:60240"/>
    </ligand>
</feature>
<evidence type="ECO:0000259" key="11">
    <source>
        <dbReference type="SMART" id="SM01274"/>
    </source>
</evidence>
<dbReference type="eggNOG" id="COG0281">
    <property type="taxonomic scope" value="Bacteria"/>
</dbReference>
<keyword evidence="5" id="KW-0520">NAD</keyword>
<dbReference type="InterPro" id="IPR012301">
    <property type="entry name" value="Malic_N_dom"/>
</dbReference>
<dbReference type="GO" id="GO:0051287">
    <property type="term" value="F:NAD binding"/>
    <property type="evidence" value="ECO:0007669"/>
    <property type="project" value="InterPro"/>
</dbReference>
<feature type="domain" description="Malic enzyme N-terminal" evidence="11">
    <location>
        <begin position="96"/>
        <end position="276"/>
    </location>
</feature>
<evidence type="ECO:0000256" key="9">
    <source>
        <dbReference type="RuleBase" id="RU003427"/>
    </source>
</evidence>
<protein>
    <submittedName>
        <fullName evidence="12">Hypothetical malate oxidoreductase</fullName>
    </submittedName>
</protein>
<accession>Q6LKB1</accession>
<dbReference type="InterPro" id="IPR001891">
    <property type="entry name" value="Malic_OxRdtase"/>
</dbReference>
<dbReference type="InterPro" id="IPR046346">
    <property type="entry name" value="Aminoacid_DH-like_N_sf"/>
</dbReference>
<keyword evidence="3 8" id="KW-0479">Metal-binding</keyword>
<evidence type="ECO:0000256" key="7">
    <source>
        <dbReference type="PIRSR" id="PIRSR000106-2"/>
    </source>
</evidence>
<feature type="active site" description="Proton donor" evidence="6">
    <location>
        <position position="119"/>
    </location>
</feature>
<dbReference type="PIRSF" id="PIRSF000106">
    <property type="entry name" value="ME"/>
    <property type="match status" value="1"/>
</dbReference>
<dbReference type="InterPro" id="IPR037062">
    <property type="entry name" value="Malic_N_dom_sf"/>
</dbReference>
<dbReference type="PROSITE" id="PS00331">
    <property type="entry name" value="MALIC_ENZYMES"/>
    <property type="match status" value="1"/>
</dbReference>
<keyword evidence="13" id="KW-1185">Reference proteome</keyword>
<dbReference type="GO" id="GO:0004470">
    <property type="term" value="F:malic enzyme activity"/>
    <property type="evidence" value="ECO:0007669"/>
    <property type="project" value="InterPro"/>
</dbReference>
<sequence length="579" mass="64770">MFIKWRDTMTVGKYLRWKDEAGNDFRPVALTGTELLNDRNLNKSTAFSYEEREAFQLVGLLPPKVQTFDDQLNRVYDGFRNASTDIEKYLFLRALQDRNETLFYALLSRHVEEMTPIIYTPTVGKACQEFSHRYQKARGLYITEDSVDQMGDMARHFTGKDIKIIVVTDSQGILGLGDQGVGGMGIPIGKLSLYTLGAGIHPAHCLPIALDVGTDNQDLLDDPMYLGMPRKRMRGEEYKIFIRKFVKQIQQHFPKAVLQWEDFSKSNAFDNLSDYEDDLPSFNDDIQGTGAVVLAGILGAVKIKEEKLADQTYVVYGAGAGGVGVADQIYAGLLKEGCSHSAAREKIFVLDSQGLVFDDREGLDEYKKRYAKPRELANNWQTKELGKVSLTELIDNHRVTVLLGTSGIGGAFKAEHVQKMMEYTKRPMVFPLSNPTANCEALPEDVYQWSDGQVIVATGSPFSDVNYNGREYRIGQGNNVFIFPGVGLASIVSGTPKITLDMFTMASYALADCISDDDLAAGCVFPRISKLKEVSMVVATRILENMQTTEPNSPLRGKNIQQELAMHMWEPAYLPYRRV</sequence>
<feature type="binding site" evidence="7">
    <location>
        <position position="434"/>
    </location>
    <ligand>
        <name>(S)-malate</name>
        <dbReference type="ChEBI" id="CHEBI:15589"/>
    </ligand>
</feature>
<dbReference type="KEGG" id="ppr:PBPRB0396"/>
<comment type="similarity">
    <text evidence="2 9">Belongs to the malic enzymes family.</text>
</comment>
<dbReference type="STRING" id="298386.PBPRB0396"/>
<dbReference type="HOGENOM" id="CLU_011405_5_2_6"/>
<dbReference type="SUPFAM" id="SSF51735">
    <property type="entry name" value="NAD(P)-binding Rossmann-fold domains"/>
    <property type="match status" value="1"/>
</dbReference>
<feature type="domain" description="Malic enzyme NAD-binding" evidence="10">
    <location>
        <begin position="286"/>
        <end position="547"/>
    </location>
</feature>
<evidence type="ECO:0000256" key="6">
    <source>
        <dbReference type="PIRSR" id="PIRSR000106-1"/>
    </source>
</evidence>
<dbReference type="Pfam" id="PF03949">
    <property type="entry name" value="Malic_M"/>
    <property type="match status" value="1"/>
</dbReference>
<dbReference type="SMART" id="SM01274">
    <property type="entry name" value="malic"/>
    <property type="match status" value="1"/>
</dbReference>
<dbReference type="Pfam" id="PF00390">
    <property type="entry name" value="malic"/>
    <property type="match status" value="1"/>
</dbReference>
<evidence type="ECO:0000256" key="4">
    <source>
        <dbReference type="ARBA" id="ARBA00023002"/>
    </source>
</evidence>
<dbReference type="InterPro" id="IPR012302">
    <property type="entry name" value="Malic_NAD-bd"/>
</dbReference>
<gene>
    <name evidence="12" type="primary">PLU1546</name>
    <name evidence="12" type="ordered locus">PBPRB0396</name>
</gene>
<dbReference type="PRINTS" id="PR00072">
    <property type="entry name" value="MALOXRDTASE"/>
</dbReference>
<feature type="binding site" evidence="8">
    <location>
        <position position="285"/>
    </location>
    <ligand>
        <name>a divalent metal cation</name>
        <dbReference type="ChEBI" id="CHEBI:60240"/>
    </ligand>
</feature>
<name>Q6LKB1_PHOPR</name>
<dbReference type="Proteomes" id="UP000000593">
    <property type="component" value="Chromosome 2"/>
</dbReference>
<evidence type="ECO:0000256" key="1">
    <source>
        <dbReference type="ARBA" id="ARBA00001936"/>
    </source>
</evidence>